<gene>
    <name evidence="2" type="ORF">P3T76_014858</name>
</gene>
<feature type="compositionally biased region" description="Basic and acidic residues" evidence="1">
    <location>
        <begin position="25"/>
        <end position="50"/>
    </location>
</feature>
<dbReference type="AlphaFoldDB" id="A0AAD9G0A0"/>
<accession>A0AAD9G0A0</accession>
<feature type="region of interest" description="Disordered" evidence="1">
    <location>
        <begin position="23"/>
        <end position="50"/>
    </location>
</feature>
<dbReference type="Proteomes" id="UP001259832">
    <property type="component" value="Unassembled WGS sequence"/>
</dbReference>
<evidence type="ECO:0000256" key="1">
    <source>
        <dbReference type="SAM" id="MobiDB-lite"/>
    </source>
</evidence>
<sequence>MCVGKEPKRSVDEKELETFMTKYKQLNDEHDADRAERENDRRKKEDEDCKGGEAIRNAAIRVERPHRKKTRDKYVNPLGFLVKLHERNVECQEQERMEHAECEEKLEACLEAMQAQHAAN</sequence>
<dbReference type="EMBL" id="JASMQC010000046">
    <property type="protein sequence ID" value="KAK1929641.1"/>
    <property type="molecule type" value="Genomic_DNA"/>
</dbReference>
<reference evidence="2" key="1">
    <citation type="submission" date="2023-08" db="EMBL/GenBank/DDBJ databases">
        <title>Reference Genome Resource for the Citrus Pathogen Phytophthora citrophthora.</title>
        <authorList>
            <person name="Moller H."/>
            <person name="Coetzee B."/>
            <person name="Rose L.J."/>
            <person name="Van Niekerk J.M."/>
        </authorList>
    </citation>
    <scope>NUCLEOTIDE SEQUENCE</scope>
    <source>
        <strain evidence="2">STE-U-9442</strain>
    </source>
</reference>
<keyword evidence="3" id="KW-1185">Reference proteome</keyword>
<comment type="caution">
    <text evidence="2">The sequence shown here is derived from an EMBL/GenBank/DDBJ whole genome shotgun (WGS) entry which is preliminary data.</text>
</comment>
<name>A0AAD9G0A0_9STRA</name>
<evidence type="ECO:0000313" key="3">
    <source>
        <dbReference type="Proteomes" id="UP001259832"/>
    </source>
</evidence>
<evidence type="ECO:0000313" key="2">
    <source>
        <dbReference type="EMBL" id="KAK1929641.1"/>
    </source>
</evidence>
<organism evidence="2 3">
    <name type="scientific">Phytophthora citrophthora</name>
    <dbReference type="NCBI Taxonomy" id="4793"/>
    <lineage>
        <taxon>Eukaryota</taxon>
        <taxon>Sar</taxon>
        <taxon>Stramenopiles</taxon>
        <taxon>Oomycota</taxon>
        <taxon>Peronosporomycetes</taxon>
        <taxon>Peronosporales</taxon>
        <taxon>Peronosporaceae</taxon>
        <taxon>Phytophthora</taxon>
    </lineage>
</organism>
<proteinExistence type="predicted"/>
<protein>
    <submittedName>
        <fullName evidence="2">Uncharacterized protein</fullName>
    </submittedName>
</protein>